<evidence type="ECO:0008006" key="3">
    <source>
        <dbReference type="Google" id="ProtNLM"/>
    </source>
</evidence>
<evidence type="ECO:0000313" key="2">
    <source>
        <dbReference type="Proteomes" id="UP001189429"/>
    </source>
</evidence>
<comment type="caution">
    <text evidence="1">The sequence shown here is derived from an EMBL/GenBank/DDBJ whole genome shotgun (WGS) entry which is preliminary data.</text>
</comment>
<organism evidence="1 2">
    <name type="scientific">Prorocentrum cordatum</name>
    <dbReference type="NCBI Taxonomy" id="2364126"/>
    <lineage>
        <taxon>Eukaryota</taxon>
        <taxon>Sar</taxon>
        <taxon>Alveolata</taxon>
        <taxon>Dinophyceae</taxon>
        <taxon>Prorocentrales</taxon>
        <taxon>Prorocentraceae</taxon>
        <taxon>Prorocentrum</taxon>
    </lineage>
</organism>
<protein>
    <recommendedName>
        <fullName evidence="3">Pentatricopeptide repeat-containing protein</fullName>
    </recommendedName>
</protein>
<dbReference type="Pfam" id="PF01535">
    <property type="entry name" value="PPR"/>
    <property type="match status" value="1"/>
</dbReference>
<proteinExistence type="predicted"/>
<dbReference type="InterPro" id="IPR002885">
    <property type="entry name" value="PPR_rpt"/>
</dbReference>
<dbReference type="Gene3D" id="1.25.40.10">
    <property type="entry name" value="Tetratricopeptide repeat domain"/>
    <property type="match status" value="1"/>
</dbReference>
<dbReference type="NCBIfam" id="TIGR00756">
    <property type="entry name" value="PPR"/>
    <property type="match status" value="1"/>
</dbReference>
<sequence length="109" mass="12466">MWLRGSAQVSYSAWISVCAKGEQWQQALAILSEMWEAKLEHDIVSYSAGVGAREKAGQWQRSLVLLSEMWEPKDDPDVINTARPDGVRARMIHFSPSYLHCYNQRVREG</sequence>
<dbReference type="EMBL" id="CAUYUJ010015368">
    <property type="protein sequence ID" value="CAK0853035.1"/>
    <property type="molecule type" value="Genomic_DNA"/>
</dbReference>
<dbReference type="InterPro" id="IPR011990">
    <property type="entry name" value="TPR-like_helical_dom_sf"/>
</dbReference>
<accession>A0ABN9U5Y8</accession>
<evidence type="ECO:0000313" key="1">
    <source>
        <dbReference type="EMBL" id="CAK0853035.1"/>
    </source>
</evidence>
<reference evidence="1" key="1">
    <citation type="submission" date="2023-10" db="EMBL/GenBank/DDBJ databases">
        <authorList>
            <person name="Chen Y."/>
            <person name="Shah S."/>
            <person name="Dougan E. K."/>
            <person name="Thang M."/>
            <person name="Chan C."/>
        </authorList>
    </citation>
    <scope>NUCLEOTIDE SEQUENCE [LARGE SCALE GENOMIC DNA]</scope>
</reference>
<name>A0ABN9U5Y8_9DINO</name>
<gene>
    <name evidence="1" type="ORF">PCOR1329_LOCUS44645</name>
</gene>
<dbReference type="Proteomes" id="UP001189429">
    <property type="component" value="Unassembled WGS sequence"/>
</dbReference>
<keyword evidence="2" id="KW-1185">Reference proteome</keyword>